<sequence>MMSSIYESPDGGKTVFVREGNINVPLDMFIQRRDQMRKQQCWSNIHSAAKTDTILQDLLDRVEVYYKLKYGHAKD</sequence>
<evidence type="ECO:0000313" key="1">
    <source>
        <dbReference type="EMBL" id="CAB4163180.1"/>
    </source>
</evidence>
<gene>
    <name evidence="3" type="ORF">UFOVP1146_88</name>
    <name evidence="4" type="ORF">UFOVP1638_56</name>
    <name evidence="1" type="ORF">UFOVP812_1</name>
    <name evidence="2" type="ORF">UFOVP818_143</name>
</gene>
<dbReference type="EMBL" id="LR797502">
    <property type="protein sequence ID" value="CAB4220766.1"/>
    <property type="molecule type" value="Genomic_DNA"/>
</dbReference>
<dbReference type="EMBL" id="LR797099">
    <property type="protein sequence ID" value="CAB4186742.1"/>
    <property type="molecule type" value="Genomic_DNA"/>
</dbReference>
<organism evidence="3">
    <name type="scientific">uncultured Caudovirales phage</name>
    <dbReference type="NCBI Taxonomy" id="2100421"/>
    <lineage>
        <taxon>Viruses</taxon>
        <taxon>Duplodnaviria</taxon>
        <taxon>Heunggongvirae</taxon>
        <taxon>Uroviricota</taxon>
        <taxon>Caudoviricetes</taxon>
        <taxon>Peduoviridae</taxon>
        <taxon>Maltschvirus</taxon>
        <taxon>Maltschvirus maltsch</taxon>
    </lineage>
</organism>
<protein>
    <submittedName>
        <fullName evidence="3">Uncharacterized protein</fullName>
    </submittedName>
</protein>
<reference evidence="3" key="1">
    <citation type="submission" date="2020-05" db="EMBL/GenBank/DDBJ databases">
        <authorList>
            <person name="Chiriac C."/>
            <person name="Salcher M."/>
            <person name="Ghai R."/>
            <person name="Kavagutti S V."/>
        </authorList>
    </citation>
    <scope>NUCLEOTIDE SEQUENCE</scope>
</reference>
<name>A0A6J5QSG4_9CAUD</name>
<proteinExistence type="predicted"/>
<evidence type="ECO:0000313" key="2">
    <source>
        <dbReference type="EMBL" id="CAB4165607.1"/>
    </source>
</evidence>
<accession>A0A6J5QSG4</accession>
<evidence type="ECO:0000313" key="4">
    <source>
        <dbReference type="EMBL" id="CAB4220766.1"/>
    </source>
</evidence>
<dbReference type="EMBL" id="LR796758">
    <property type="protein sequence ID" value="CAB4163180.1"/>
    <property type="molecule type" value="Genomic_DNA"/>
</dbReference>
<dbReference type="EMBL" id="LR796776">
    <property type="protein sequence ID" value="CAB4165607.1"/>
    <property type="molecule type" value="Genomic_DNA"/>
</dbReference>
<evidence type="ECO:0000313" key="3">
    <source>
        <dbReference type="EMBL" id="CAB4186742.1"/>
    </source>
</evidence>